<comment type="caution">
    <text evidence="1">The sequence shown here is derived from an EMBL/GenBank/DDBJ whole genome shotgun (WGS) entry which is preliminary data.</text>
</comment>
<sequence length="116" mass="12612">MDTGGLSVGSALSQAEDVPALFEAIVQSMTEALRTSPNSTSYDGVGFNTVTYISISNRGVPAWKSSRFALLFHELEGWEKGELRMRGPEDVQRLVGNMAARVVDCDGVLIFERGRS</sequence>
<dbReference type="OrthoDB" id="5376804at2759"/>
<reference evidence="1 2" key="1">
    <citation type="submission" date="2015-05" db="EMBL/GenBank/DDBJ databases">
        <title>Distinctive expansion of gene families associated with plant cell wall degradation and secondary metabolism in the genomes of grapevine trunk pathogens.</title>
        <authorList>
            <person name="Lawrence D.P."/>
            <person name="Travadon R."/>
            <person name="Rolshausen P.E."/>
            <person name="Baumgartner K."/>
        </authorList>
    </citation>
    <scope>NUCLEOTIDE SEQUENCE [LARGE SCALE GENOMIC DNA]</scope>
    <source>
        <strain evidence="1">DA912</strain>
    </source>
</reference>
<dbReference type="STRING" id="1214573.A0A0G2HQY8"/>
<protein>
    <submittedName>
        <fullName evidence="1">Uncharacterized protein</fullName>
    </submittedName>
</protein>
<proteinExistence type="predicted"/>
<evidence type="ECO:0000313" key="1">
    <source>
        <dbReference type="EMBL" id="KKY30595.1"/>
    </source>
</evidence>
<organism evidence="1 2">
    <name type="scientific">Diaporthe ampelina</name>
    <dbReference type="NCBI Taxonomy" id="1214573"/>
    <lineage>
        <taxon>Eukaryota</taxon>
        <taxon>Fungi</taxon>
        <taxon>Dikarya</taxon>
        <taxon>Ascomycota</taxon>
        <taxon>Pezizomycotina</taxon>
        <taxon>Sordariomycetes</taxon>
        <taxon>Sordariomycetidae</taxon>
        <taxon>Diaporthales</taxon>
        <taxon>Diaporthaceae</taxon>
        <taxon>Diaporthe</taxon>
    </lineage>
</organism>
<evidence type="ECO:0000313" key="2">
    <source>
        <dbReference type="Proteomes" id="UP000034680"/>
    </source>
</evidence>
<accession>A0A0G2HQY8</accession>
<reference evidence="1 2" key="2">
    <citation type="submission" date="2015-05" db="EMBL/GenBank/DDBJ databases">
        <authorList>
            <person name="Morales-Cruz A."/>
            <person name="Amrine K.C."/>
            <person name="Cantu D."/>
        </authorList>
    </citation>
    <scope>NUCLEOTIDE SEQUENCE [LARGE SCALE GENOMIC DNA]</scope>
    <source>
        <strain evidence="1">DA912</strain>
    </source>
</reference>
<name>A0A0G2HQY8_9PEZI</name>
<dbReference type="EMBL" id="LCUC01000464">
    <property type="protein sequence ID" value="KKY30595.1"/>
    <property type="molecule type" value="Genomic_DNA"/>
</dbReference>
<dbReference type="AlphaFoldDB" id="A0A0G2HQY8"/>
<gene>
    <name evidence="1" type="ORF">UCDDA912_g09453</name>
</gene>
<dbReference type="Proteomes" id="UP000034680">
    <property type="component" value="Unassembled WGS sequence"/>
</dbReference>
<keyword evidence="2" id="KW-1185">Reference proteome</keyword>